<proteinExistence type="predicted"/>
<dbReference type="Proteomes" id="UP000075324">
    <property type="component" value="Unassembled WGS sequence"/>
</dbReference>
<comment type="caution">
    <text evidence="1">The sequence shown here is derived from an EMBL/GenBank/DDBJ whole genome shotgun (WGS) entry which is preliminary data.</text>
</comment>
<name>A0A150MYL3_9BACL</name>
<evidence type="ECO:0000313" key="2">
    <source>
        <dbReference type="Proteomes" id="UP000075324"/>
    </source>
</evidence>
<dbReference type="AlphaFoldDB" id="A0A150MYL3"/>
<sequence length="48" mass="5497">MSQSGKKGFFIYFSKVIFEPTRRTIAIFFTIAVENPPTPNSCAIQCYF</sequence>
<evidence type="ECO:0000313" key="1">
    <source>
        <dbReference type="EMBL" id="KYD29422.1"/>
    </source>
</evidence>
<reference evidence="1 2" key="1">
    <citation type="submission" date="2016-01" db="EMBL/GenBank/DDBJ databases">
        <title>Draft Genome Sequences of Seven Thermophilic Sporeformers Isolated from Foods.</title>
        <authorList>
            <person name="Berendsen E.M."/>
            <person name="Wells-Bennik M.H."/>
            <person name="Krawcyk A.O."/>
            <person name="De Jong A."/>
            <person name="Holsappel S."/>
            <person name="Eijlander R.T."/>
            <person name="Kuipers O.P."/>
        </authorList>
    </citation>
    <scope>NUCLEOTIDE SEQUENCE [LARGE SCALE GENOMIC DNA]</scope>
    <source>
        <strain evidence="1 2">B4110</strain>
    </source>
</reference>
<protein>
    <submittedName>
        <fullName evidence="1">Uncharacterized protein</fullName>
    </submittedName>
</protein>
<organism evidence="1 2">
    <name type="scientific">Parageobacillus toebii</name>
    <dbReference type="NCBI Taxonomy" id="153151"/>
    <lineage>
        <taxon>Bacteria</taxon>
        <taxon>Bacillati</taxon>
        <taxon>Bacillota</taxon>
        <taxon>Bacilli</taxon>
        <taxon>Bacillales</taxon>
        <taxon>Anoxybacillaceae</taxon>
        <taxon>Parageobacillus</taxon>
    </lineage>
</organism>
<accession>A0A150MYL3</accession>
<dbReference type="EMBL" id="LQYW01000063">
    <property type="protein sequence ID" value="KYD29422.1"/>
    <property type="molecule type" value="Genomic_DNA"/>
</dbReference>
<gene>
    <name evidence="1" type="ORF">B4110_3083</name>
</gene>